<feature type="domain" description="N-acetyltransferase" evidence="1">
    <location>
        <begin position="1"/>
        <end position="139"/>
    </location>
</feature>
<dbReference type="Gene3D" id="3.40.630.30">
    <property type="match status" value="1"/>
</dbReference>
<dbReference type="PROSITE" id="PS51186">
    <property type="entry name" value="GNAT"/>
    <property type="match status" value="1"/>
</dbReference>
<evidence type="ECO:0000313" key="3">
    <source>
        <dbReference type="Proteomes" id="UP000777440"/>
    </source>
</evidence>
<gene>
    <name evidence="2" type="ORF">JNB61_12855</name>
</gene>
<keyword evidence="3" id="KW-1185">Reference proteome</keyword>
<dbReference type="InterPro" id="IPR016181">
    <property type="entry name" value="Acyl_CoA_acyltransferase"/>
</dbReference>
<protein>
    <submittedName>
        <fullName evidence="2">GNAT family N-acetyltransferase</fullName>
    </submittedName>
</protein>
<name>A0ABS7HZ40_9MICO</name>
<organism evidence="2 3">
    <name type="scientific">Microbacterium ureisolvens</name>
    <dbReference type="NCBI Taxonomy" id="2781186"/>
    <lineage>
        <taxon>Bacteria</taxon>
        <taxon>Bacillati</taxon>
        <taxon>Actinomycetota</taxon>
        <taxon>Actinomycetes</taxon>
        <taxon>Micrococcales</taxon>
        <taxon>Microbacteriaceae</taxon>
        <taxon>Microbacterium</taxon>
    </lineage>
</organism>
<evidence type="ECO:0000313" key="2">
    <source>
        <dbReference type="EMBL" id="MBW9110664.1"/>
    </source>
</evidence>
<reference evidence="2 3" key="1">
    <citation type="journal article" date="2021" name="MBio">
        <title>Poor Competitiveness of Bradyrhizobium in Pigeon Pea Root Colonization in Indian Soils.</title>
        <authorList>
            <person name="Chalasani D."/>
            <person name="Basu A."/>
            <person name="Pullabhotla S.V.S.R.N."/>
            <person name="Jorrin B."/>
            <person name="Neal A.L."/>
            <person name="Poole P.S."/>
            <person name="Podile A.R."/>
            <person name="Tkacz A."/>
        </authorList>
    </citation>
    <scope>NUCLEOTIDE SEQUENCE [LARGE SCALE GENOMIC DNA]</scope>
    <source>
        <strain evidence="2 3">HU12</strain>
    </source>
</reference>
<comment type="caution">
    <text evidence="2">The sequence shown here is derived from an EMBL/GenBank/DDBJ whole genome shotgun (WGS) entry which is preliminary data.</text>
</comment>
<dbReference type="SUPFAM" id="SSF55729">
    <property type="entry name" value="Acyl-CoA N-acyltransferases (Nat)"/>
    <property type="match status" value="1"/>
</dbReference>
<dbReference type="CDD" id="cd04301">
    <property type="entry name" value="NAT_SF"/>
    <property type="match status" value="1"/>
</dbReference>
<proteinExistence type="predicted"/>
<evidence type="ECO:0000259" key="1">
    <source>
        <dbReference type="PROSITE" id="PS51186"/>
    </source>
</evidence>
<accession>A0ABS7HZ40</accession>
<dbReference type="InterPro" id="IPR000182">
    <property type="entry name" value="GNAT_dom"/>
</dbReference>
<dbReference type="EMBL" id="JAEUAX010000006">
    <property type="protein sequence ID" value="MBW9110664.1"/>
    <property type="molecule type" value="Genomic_DNA"/>
</dbReference>
<dbReference type="Pfam" id="PF00583">
    <property type="entry name" value="Acetyltransf_1"/>
    <property type="match status" value="1"/>
</dbReference>
<sequence>MLALARAEFDDTSVVTSRDLAGWVEHKTPTLVVHDETGGLIGYARAKPNQAFGVSRSDGQTAILAHIAVVPEHRGVGIGRSLHDRTLRTLAMLGFSRVFAQVPDDLSSWYKERGWTVHPPGEVVAWVEPPNVQDDELMPSASSRTFSPILCMEFLPRYPVLAERWIGDARPLLNWTLDGRASPELLQPRVGEALAGLLTREPDLAARLPQALCDAVVGTDAESPLARTLLALGR</sequence>
<dbReference type="RefSeq" id="WP_220339867.1">
    <property type="nucleotide sequence ID" value="NZ_JAEUAX010000006.1"/>
</dbReference>
<dbReference type="Proteomes" id="UP000777440">
    <property type="component" value="Unassembled WGS sequence"/>
</dbReference>